<dbReference type="SUPFAM" id="SSF53756">
    <property type="entry name" value="UDP-Glycosyltransferase/glycogen phosphorylase"/>
    <property type="match status" value="1"/>
</dbReference>
<evidence type="ECO:0000256" key="1">
    <source>
        <dbReference type="ARBA" id="ARBA00022679"/>
    </source>
</evidence>
<gene>
    <name evidence="3" type="ORF">SAMN05661053_2389</name>
</gene>
<dbReference type="Pfam" id="PF00534">
    <property type="entry name" value="Glycos_transf_1"/>
    <property type="match status" value="1"/>
</dbReference>
<dbReference type="RefSeq" id="WP_109573306.1">
    <property type="nucleotide sequence ID" value="NZ_UHJL01000003.1"/>
</dbReference>
<dbReference type="PANTHER" id="PTHR46401">
    <property type="entry name" value="GLYCOSYLTRANSFERASE WBBK-RELATED"/>
    <property type="match status" value="1"/>
</dbReference>
<dbReference type="InterPro" id="IPR001296">
    <property type="entry name" value="Glyco_trans_1"/>
</dbReference>
<keyword evidence="1 3" id="KW-0808">Transferase</keyword>
<dbReference type="AlphaFoldDB" id="A0A380S752"/>
<proteinExistence type="predicted"/>
<feature type="domain" description="Glycosyl transferase family 1" evidence="2">
    <location>
        <begin position="225"/>
        <end position="362"/>
    </location>
</feature>
<reference evidence="3 4" key="1">
    <citation type="submission" date="2017-08" db="EMBL/GenBank/DDBJ databases">
        <authorList>
            <person name="de Groot N.N."/>
        </authorList>
    </citation>
    <scope>NUCLEOTIDE SEQUENCE [LARGE SCALE GENOMIC DNA]</scope>
    <source>
        <strain evidence="3 4">HM2</strain>
    </source>
</reference>
<dbReference type="EMBL" id="UHJL01000003">
    <property type="protein sequence ID" value="SUQ24975.1"/>
    <property type="molecule type" value="Genomic_DNA"/>
</dbReference>
<dbReference type="GO" id="GO:0016757">
    <property type="term" value="F:glycosyltransferase activity"/>
    <property type="evidence" value="ECO:0007669"/>
    <property type="project" value="InterPro"/>
</dbReference>
<name>A0A380S752_FIBSU</name>
<protein>
    <submittedName>
        <fullName evidence="3">Glycosyltransferase involved in cell wall bisynthesis</fullName>
    </submittedName>
</protein>
<accession>A0A380S752</accession>
<dbReference type="Gene3D" id="3.40.50.2000">
    <property type="entry name" value="Glycogen Phosphorylase B"/>
    <property type="match status" value="1"/>
</dbReference>
<organism evidence="3 4">
    <name type="scientific">Fibrobacter succinogenes</name>
    <name type="common">Bacteroides succinogenes</name>
    <dbReference type="NCBI Taxonomy" id="833"/>
    <lineage>
        <taxon>Bacteria</taxon>
        <taxon>Pseudomonadati</taxon>
        <taxon>Fibrobacterota</taxon>
        <taxon>Fibrobacteria</taxon>
        <taxon>Fibrobacterales</taxon>
        <taxon>Fibrobacteraceae</taxon>
        <taxon>Fibrobacter</taxon>
    </lineage>
</organism>
<evidence type="ECO:0000313" key="4">
    <source>
        <dbReference type="Proteomes" id="UP000255423"/>
    </source>
</evidence>
<dbReference type="PANTHER" id="PTHR46401:SF2">
    <property type="entry name" value="GLYCOSYLTRANSFERASE WBBK-RELATED"/>
    <property type="match status" value="1"/>
</dbReference>
<evidence type="ECO:0000259" key="2">
    <source>
        <dbReference type="Pfam" id="PF00534"/>
    </source>
</evidence>
<dbReference type="Proteomes" id="UP000255423">
    <property type="component" value="Unassembled WGS sequence"/>
</dbReference>
<evidence type="ECO:0000313" key="3">
    <source>
        <dbReference type="EMBL" id="SUQ24975.1"/>
    </source>
</evidence>
<sequence length="391" mass="44822">MKRILFDLRKTQPSDGSKYHGGGKYGLEVFYKLAEIAPQKIIGFYDDSLFIEEDVLDICKKNQIQLLKSSDMTVMQAAKRNGGIIYSPLFDPIYNTDPEIEVILTVHDMRPLEMVGDSFEKFYKHKRKLVGTLLLKLGLNQLRQRLIYSRKFNSVLCAQRDVFSRKNFHVVTVSEHSRCAMLSFVPSLRPDDVRVFYSPSTINDSLLCEQGNPYGKYYLIVSGNRWLKNGARAMLAIDELMSERPDFKGNVVITGLPKLENLEITLKNKSRFICVGYVDEPCLKQLYRNAYAFVYPSLNEGFGYPPLEAMHEGCPVLASATASITEICGDAVVYFNPYLINEIKMRVLYLENKNVRDDLIVKGKAKEHEIRQRQIVDLEKLCTYILSFGER</sequence>